<dbReference type="InterPro" id="IPR013656">
    <property type="entry name" value="PAS_4"/>
</dbReference>
<dbReference type="AlphaFoldDB" id="J0S6C8"/>
<organism evidence="9 10">
    <name type="scientific">Methanofollis liminatans DSM 4140</name>
    <dbReference type="NCBI Taxonomy" id="28892"/>
    <lineage>
        <taxon>Archaea</taxon>
        <taxon>Methanobacteriati</taxon>
        <taxon>Methanobacteriota</taxon>
        <taxon>Stenosarchaea group</taxon>
        <taxon>Methanomicrobia</taxon>
        <taxon>Methanomicrobiales</taxon>
        <taxon>Methanomicrobiaceae</taxon>
        <taxon>Methanofollis</taxon>
    </lineage>
</organism>
<dbReference type="Pfam" id="PF00512">
    <property type="entry name" value="HisKA"/>
    <property type="match status" value="1"/>
</dbReference>
<keyword evidence="6" id="KW-0812">Transmembrane</keyword>
<dbReference type="OrthoDB" id="8127at2157"/>
<evidence type="ECO:0000313" key="9">
    <source>
        <dbReference type="EMBL" id="EJG06079.1"/>
    </source>
</evidence>
<dbReference type="CDD" id="cd00130">
    <property type="entry name" value="PAS"/>
    <property type="match status" value="1"/>
</dbReference>
<feature type="domain" description="PAS" evidence="7">
    <location>
        <begin position="388"/>
        <end position="458"/>
    </location>
</feature>
<dbReference type="RefSeq" id="WP_004037079.1">
    <property type="nucleotide sequence ID" value="NZ_CM001555.1"/>
</dbReference>
<dbReference type="NCBIfam" id="TIGR00229">
    <property type="entry name" value="sensory_box"/>
    <property type="match status" value="1"/>
</dbReference>
<dbReference type="PROSITE" id="PS50113">
    <property type="entry name" value="PAC"/>
    <property type="match status" value="1"/>
</dbReference>
<reference evidence="9 10" key="1">
    <citation type="submission" date="2011-08" db="EMBL/GenBank/DDBJ databases">
        <title>The complete genome of Methanofollis liminatans DSM 4140.</title>
        <authorList>
            <consortium name="US DOE Joint Genome Institute (JGI-PGF)"/>
            <person name="Lucas S."/>
            <person name="Han J."/>
            <person name="Lapidus A."/>
            <person name="Bruce D."/>
            <person name="Goodwin L."/>
            <person name="Pitluck S."/>
            <person name="Peters L."/>
            <person name="Kyrpides N."/>
            <person name="Mavromatis K."/>
            <person name="Ivanova N."/>
            <person name="Mikhailova N."/>
            <person name="Lu M."/>
            <person name="Detter J.C."/>
            <person name="Tapia R."/>
            <person name="Han C."/>
            <person name="Land M."/>
            <person name="Hauser L."/>
            <person name="Markowitz V."/>
            <person name="Cheng J.-F."/>
            <person name="Hugenholtz P."/>
            <person name="Woyke T."/>
            <person name="Wu D."/>
            <person name="Spring S."/>
            <person name="Schuler E."/>
            <person name="Brambilla E."/>
            <person name="Klenk H.-P."/>
            <person name="Eisen J.A."/>
        </authorList>
    </citation>
    <scope>NUCLEOTIDE SEQUENCE [LARGE SCALE GENOMIC DNA]</scope>
    <source>
        <strain evidence="9 10">DSM 4140</strain>
    </source>
</reference>
<keyword evidence="3" id="KW-0597">Phosphoprotein</keyword>
<keyword evidence="6" id="KW-0472">Membrane</keyword>
<keyword evidence="4" id="KW-0808">Transferase</keyword>
<name>J0S6C8_9EURY</name>
<dbReference type="Proteomes" id="UP000005095">
    <property type="component" value="Chromosome"/>
</dbReference>
<dbReference type="PANTHER" id="PTHR43304:SF1">
    <property type="entry name" value="PAC DOMAIN-CONTAINING PROTEIN"/>
    <property type="match status" value="1"/>
</dbReference>
<dbReference type="InterPro" id="IPR000014">
    <property type="entry name" value="PAS"/>
</dbReference>
<sequence>MRTKRASVRRYGYAVLLLTFLLLSFTLVSPALAVESPEKRVLLLHSYHQGLAWTDEMTAGARSVFDTAETPVDLYVEYMDTLRLGDAGYGDREEAILGQKFAGVTFDLVICLDDYAFHFLQDRHASLFPGVPVVFCGLNYFDEADLEGWENCTGIVEVYDVDGTLDAALLLSPGIKNVFVVNDATETGISNLRVIQGAAGRYAGRLTFTHSGNATLAQIEETVRNLHDDTIVLLMTYYRSPDGVYYEHADVAGPISAASAVPVYGVWDVHMGRGIVGGKILFSRDQGEAAAAMGLRILDGEPASAIPVKTDLQGRYVFDYRQLQRYGLEGSTLPGGSAVINRPSQLIEIDRSVAVAGVFAIATLAIVVVFLAVHIRLRRRSEQILQESEEKFRRIAESSFDIIFSMDTGGRFTYLSPSVLRVTGYEPADLLGRSPIDLTDPADHGKYAEAISAVAGGGSLEGLEVLFLKNDGTSGYLEINAAPLYADGTVIGLQGAAREITERKQMERMRSEAFAQIDRNIGQFATLGDEIRNPLAVIVGVADLYCEEEQKERILEQAEIIDGIITQLDRGWIESEKVREFLRKH</sequence>
<evidence type="ECO:0000256" key="4">
    <source>
        <dbReference type="ARBA" id="ARBA00022679"/>
    </source>
</evidence>
<dbReference type="Gene3D" id="3.40.50.2300">
    <property type="match status" value="2"/>
</dbReference>
<evidence type="ECO:0000256" key="5">
    <source>
        <dbReference type="ARBA" id="ARBA00022777"/>
    </source>
</evidence>
<dbReference type="CDD" id="cd00082">
    <property type="entry name" value="HisKA"/>
    <property type="match status" value="1"/>
</dbReference>
<dbReference type="SMART" id="SM00388">
    <property type="entry name" value="HisKA"/>
    <property type="match status" value="1"/>
</dbReference>
<dbReference type="PANTHER" id="PTHR43304">
    <property type="entry name" value="PHYTOCHROME-LIKE PROTEIN CPH1"/>
    <property type="match status" value="1"/>
</dbReference>
<evidence type="ECO:0000256" key="2">
    <source>
        <dbReference type="ARBA" id="ARBA00012438"/>
    </source>
</evidence>
<evidence type="ECO:0000256" key="1">
    <source>
        <dbReference type="ARBA" id="ARBA00000085"/>
    </source>
</evidence>
<dbReference type="EC" id="2.7.13.3" evidence="2"/>
<keyword evidence="6" id="KW-1133">Transmembrane helix</keyword>
<feature type="domain" description="PAC" evidence="8">
    <location>
        <begin position="461"/>
        <end position="512"/>
    </location>
</feature>
<dbReference type="Pfam" id="PF08448">
    <property type="entry name" value="PAS_4"/>
    <property type="match status" value="1"/>
</dbReference>
<dbReference type="InterPro" id="IPR052162">
    <property type="entry name" value="Sensor_kinase/Photoreceptor"/>
</dbReference>
<evidence type="ECO:0000259" key="7">
    <source>
        <dbReference type="PROSITE" id="PS50112"/>
    </source>
</evidence>
<keyword evidence="5" id="KW-0418">Kinase</keyword>
<evidence type="ECO:0000256" key="3">
    <source>
        <dbReference type="ARBA" id="ARBA00022553"/>
    </source>
</evidence>
<dbReference type="PROSITE" id="PS50112">
    <property type="entry name" value="PAS"/>
    <property type="match status" value="1"/>
</dbReference>
<evidence type="ECO:0000313" key="10">
    <source>
        <dbReference type="Proteomes" id="UP000005095"/>
    </source>
</evidence>
<gene>
    <name evidence="9" type="ORF">Metli_0101</name>
</gene>
<dbReference type="GO" id="GO:0000155">
    <property type="term" value="F:phosphorelay sensor kinase activity"/>
    <property type="evidence" value="ECO:0007669"/>
    <property type="project" value="InterPro"/>
</dbReference>
<dbReference type="SMART" id="SM00091">
    <property type="entry name" value="PAS"/>
    <property type="match status" value="1"/>
</dbReference>
<keyword evidence="10" id="KW-1185">Reference proteome</keyword>
<dbReference type="SUPFAM" id="SSF55785">
    <property type="entry name" value="PYP-like sensor domain (PAS domain)"/>
    <property type="match status" value="1"/>
</dbReference>
<proteinExistence type="predicted"/>
<dbReference type="HOGENOM" id="CLU_000445_89_20_2"/>
<dbReference type="Gene3D" id="3.30.450.20">
    <property type="entry name" value="PAS domain"/>
    <property type="match status" value="1"/>
</dbReference>
<evidence type="ECO:0000259" key="8">
    <source>
        <dbReference type="PROSITE" id="PS50113"/>
    </source>
</evidence>
<feature type="transmembrane region" description="Helical" evidence="6">
    <location>
        <begin position="353"/>
        <end position="373"/>
    </location>
</feature>
<dbReference type="InterPro" id="IPR000700">
    <property type="entry name" value="PAS-assoc_C"/>
</dbReference>
<comment type="catalytic activity">
    <reaction evidence="1">
        <text>ATP + protein L-histidine = ADP + protein N-phospho-L-histidine.</text>
        <dbReference type="EC" id="2.7.13.3"/>
    </reaction>
</comment>
<dbReference type="EMBL" id="CM001555">
    <property type="protein sequence ID" value="EJG06079.1"/>
    <property type="molecule type" value="Genomic_DNA"/>
</dbReference>
<protein>
    <recommendedName>
        <fullName evidence="2">histidine kinase</fullName>
        <ecNumber evidence="2">2.7.13.3</ecNumber>
    </recommendedName>
</protein>
<dbReference type="InterPro" id="IPR035965">
    <property type="entry name" value="PAS-like_dom_sf"/>
</dbReference>
<dbReference type="STRING" id="28892.Metli_0101"/>
<dbReference type="InterPro" id="IPR003661">
    <property type="entry name" value="HisK_dim/P_dom"/>
</dbReference>
<accession>J0S6C8</accession>
<evidence type="ECO:0000256" key="6">
    <source>
        <dbReference type="SAM" id="Phobius"/>
    </source>
</evidence>